<evidence type="ECO:0000256" key="1">
    <source>
        <dbReference type="SAM" id="Coils"/>
    </source>
</evidence>
<dbReference type="EMBL" id="WUQX01000001">
    <property type="protein sequence ID" value="MXP77206.1"/>
    <property type="molecule type" value="Genomic_DNA"/>
</dbReference>
<accession>A0A7X3MIS3</accession>
<feature type="coiled-coil region" evidence="1">
    <location>
        <begin position="76"/>
        <end position="180"/>
    </location>
</feature>
<proteinExistence type="predicted"/>
<keyword evidence="3" id="KW-1185">Reference proteome</keyword>
<dbReference type="AlphaFoldDB" id="A0A7X3MIS3"/>
<name>A0A7X3MIS3_9FIRM</name>
<sequence>MTNNLKGTQELQRKYEHLLDKYVDNAHAEYSIKQEREEEARNRYGHLLDYAKPDYKIYKDIIGIDDVCRRMRQQRADDYEQANIRMQERIENERREQQERIDRNNAFVNSYLEKKEAERKAAEEKRKEAEQEQKILNSIHRMIDVKDEASEMVARTNAMLKINNERRKAHEEKMEWYEKQQNYMKKRQ</sequence>
<protein>
    <submittedName>
        <fullName evidence="2">Uncharacterized protein</fullName>
    </submittedName>
</protein>
<comment type="caution">
    <text evidence="2">The sequence shown here is derived from an EMBL/GenBank/DDBJ whole genome shotgun (WGS) entry which is preliminary data.</text>
</comment>
<reference evidence="2 3" key="1">
    <citation type="submission" date="2019-12" db="EMBL/GenBank/DDBJ databases">
        <title>Sporaefaciens musculi gen. nov., sp. nov., a novel bacterium isolated from the caecum of an obese mouse.</title>
        <authorList>
            <person name="Rasmussen T.S."/>
            <person name="Streidl T."/>
            <person name="Hitch T.C.A."/>
            <person name="Wortmann E."/>
            <person name="Deptula P."/>
            <person name="Hansen M."/>
            <person name="Nielsen D.S."/>
            <person name="Clavel T."/>
            <person name="Vogensen F.K."/>
        </authorList>
    </citation>
    <scope>NUCLEOTIDE SEQUENCE [LARGE SCALE GENOMIC DNA]</scope>
    <source>
        <strain evidence="2 3">WCA-9-b2</strain>
    </source>
</reference>
<dbReference type="RefSeq" id="WP_159752338.1">
    <property type="nucleotide sequence ID" value="NZ_WUQX01000001.1"/>
</dbReference>
<keyword evidence="1" id="KW-0175">Coiled coil</keyword>
<evidence type="ECO:0000313" key="2">
    <source>
        <dbReference type="EMBL" id="MXP77206.1"/>
    </source>
</evidence>
<evidence type="ECO:0000313" key="3">
    <source>
        <dbReference type="Proteomes" id="UP000460412"/>
    </source>
</evidence>
<organism evidence="2 3">
    <name type="scientific">Sporofaciens musculi</name>
    <dbReference type="NCBI Taxonomy" id="2681861"/>
    <lineage>
        <taxon>Bacteria</taxon>
        <taxon>Bacillati</taxon>
        <taxon>Bacillota</taxon>
        <taxon>Clostridia</taxon>
        <taxon>Lachnospirales</taxon>
        <taxon>Lachnospiraceae</taxon>
        <taxon>Sporofaciens</taxon>
    </lineage>
</organism>
<dbReference type="Proteomes" id="UP000460412">
    <property type="component" value="Unassembled WGS sequence"/>
</dbReference>
<gene>
    <name evidence="2" type="ORF">GN277_18040</name>
</gene>